<dbReference type="EMBL" id="CP053697">
    <property type="protein sequence ID" value="QKE65553.2"/>
    <property type="molecule type" value="Genomic_DNA"/>
</dbReference>
<proteinExistence type="predicted"/>
<organism evidence="1 2">
    <name type="scientific">Aquipseudomonas campi</name>
    <dbReference type="NCBI Taxonomy" id="2731681"/>
    <lineage>
        <taxon>Bacteria</taxon>
        <taxon>Pseudomonadati</taxon>
        <taxon>Pseudomonadota</taxon>
        <taxon>Gammaproteobacteria</taxon>
        <taxon>Pseudomonadales</taxon>
        <taxon>Pseudomonadaceae</taxon>
        <taxon>Aquipseudomonas</taxon>
    </lineage>
</organism>
<sequence length="257" mass="28977">MLIPLVQRYARSARLVGLLSTACALFALLPAVAQEYRVGVEQVDYYPIYSVAPPDYQYRGYARELLDLFAAHENIRLQYVALPVRRLYHSYLAGQLDLVFPDNPRWSHAALPVNAIHYSQPVIKFQDAMLVKPERLGQPRASFRKLGFVRGFTPWKFQAEIAAGQVEIHEAPNPQGLIHMTLAGYIDAANMAQQVAHYHLVRQGQPTGLVVEPALLPLSDSYYHLSSIRHPELIRRFDAFLRSEALAVAALQAKYGL</sequence>
<keyword evidence="2" id="KW-1185">Reference proteome</keyword>
<evidence type="ECO:0000313" key="1">
    <source>
        <dbReference type="EMBL" id="QKE65553.2"/>
    </source>
</evidence>
<reference evidence="1" key="1">
    <citation type="submission" date="2020-07" db="EMBL/GenBank/DDBJ databases">
        <title>Nitrate ammonifying Pseudomonas campi sp. nov. isolated from German agricultural grassland.</title>
        <authorList>
            <person name="Timsy T."/>
            <person name="Ulrich A."/>
            <person name="Spanner T."/>
            <person name="Foesel B."/>
            <person name="Kolb S."/>
            <person name="Horn M.A."/>
            <person name="Behrendt U."/>
        </authorList>
    </citation>
    <scope>NUCLEOTIDE SEQUENCE</scope>
    <source>
        <strain evidence="1">S1-A32-2</strain>
    </source>
</reference>
<gene>
    <name evidence="1" type="ORF">HNE05_20045</name>
</gene>
<name>A0ACD0YLZ2_9GAMM</name>
<accession>A0ACD0YLZ2</accession>
<protein>
    <submittedName>
        <fullName evidence="1">ABC transporter substrate-binding protein</fullName>
    </submittedName>
</protein>
<evidence type="ECO:0000313" key="2">
    <source>
        <dbReference type="Proteomes" id="UP000501379"/>
    </source>
</evidence>
<dbReference type="Proteomes" id="UP000501379">
    <property type="component" value="Chromosome"/>
</dbReference>